<dbReference type="EMBL" id="CAGS01000507">
    <property type="protein sequence ID" value="CCF85743.1"/>
    <property type="molecule type" value="Genomic_DNA"/>
</dbReference>
<dbReference type="Pfam" id="PF19590">
    <property type="entry name" value="TrbL_3"/>
    <property type="match status" value="1"/>
</dbReference>
<feature type="transmembrane region" description="Helical" evidence="2">
    <location>
        <begin position="284"/>
        <end position="306"/>
    </location>
</feature>
<protein>
    <recommendedName>
        <fullName evidence="6">TrbL/VirB6 plasmid conjugal transfer protein</fullName>
    </recommendedName>
</protein>
<proteinExistence type="predicted"/>
<keyword evidence="2" id="KW-1133">Transmembrane helix</keyword>
<evidence type="ECO:0000256" key="1">
    <source>
        <dbReference type="SAM" id="MobiDB-lite"/>
    </source>
</evidence>
<feature type="transmembrane region" description="Helical" evidence="2">
    <location>
        <begin position="252"/>
        <end position="272"/>
    </location>
</feature>
<dbReference type="AlphaFoldDB" id="I4EM30"/>
<evidence type="ECO:0008006" key="6">
    <source>
        <dbReference type="Google" id="ProtNLM"/>
    </source>
</evidence>
<keyword evidence="2" id="KW-0812">Transmembrane</keyword>
<gene>
    <name evidence="4" type="ORF">NITHO_5550006</name>
</gene>
<evidence type="ECO:0000313" key="4">
    <source>
        <dbReference type="EMBL" id="CCF85743.1"/>
    </source>
</evidence>
<dbReference type="Proteomes" id="UP000004221">
    <property type="component" value="Unassembled WGS sequence"/>
</dbReference>
<accession>I4EM30</accession>
<feature type="region of interest" description="Disordered" evidence="1">
    <location>
        <begin position="35"/>
        <end position="70"/>
    </location>
</feature>
<feature type="transmembrane region" description="Helical" evidence="2">
    <location>
        <begin position="312"/>
        <end position="332"/>
    </location>
</feature>
<evidence type="ECO:0000256" key="3">
    <source>
        <dbReference type="SAM" id="SignalP"/>
    </source>
</evidence>
<reference evidence="4 5" key="1">
    <citation type="journal article" date="2012" name="ISME J.">
        <title>Nitrification expanded: discovery, physiology and genomics of a nitrite-oxidizing bacterium from the phylum Chloroflexi.</title>
        <authorList>
            <person name="Sorokin D.Y."/>
            <person name="Lucker S."/>
            <person name="Vejmelkova D."/>
            <person name="Kostrikina N.A."/>
            <person name="Kleerebezem R."/>
            <person name="Rijpstra W.I."/>
            <person name="Damste J.S."/>
            <person name="Le Paslier D."/>
            <person name="Muyzer G."/>
            <person name="Wagner M."/>
            <person name="van Loosdrecht M.C."/>
            <person name="Daims H."/>
        </authorList>
    </citation>
    <scope>NUCLEOTIDE SEQUENCE [LARGE SCALE GENOMIC DNA]</scope>
    <source>
        <strain evidence="5">none</strain>
    </source>
</reference>
<feature type="chain" id="PRO_5003689478" description="TrbL/VirB6 plasmid conjugal transfer protein" evidence="3">
    <location>
        <begin position="31"/>
        <end position="374"/>
    </location>
</feature>
<name>I4EM30_9BACT</name>
<feature type="transmembrane region" description="Helical" evidence="2">
    <location>
        <begin position="227"/>
        <end position="246"/>
    </location>
</feature>
<keyword evidence="3" id="KW-0732">Signal</keyword>
<dbReference type="InterPro" id="IPR045782">
    <property type="entry name" value="TrbL_3"/>
</dbReference>
<keyword evidence="2" id="KW-0472">Membrane</keyword>
<dbReference type="RefSeq" id="WP_008480885.1">
    <property type="nucleotide sequence ID" value="NZ_CAGS01000507.1"/>
</dbReference>
<evidence type="ECO:0000256" key="2">
    <source>
        <dbReference type="SAM" id="Phobius"/>
    </source>
</evidence>
<feature type="signal peptide" evidence="3">
    <location>
        <begin position="1"/>
        <end position="30"/>
    </location>
</feature>
<dbReference type="OrthoDB" id="162472at2"/>
<comment type="caution">
    <text evidence="4">The sequence shown here is derived from an EMBL/GenBank/DDBJ whole genome shotgun (WGS) entry which is preliminary data.</text>
</comment>
<feature type="transmembrane region" description="Helical" evidence="2">
    <location>
        <begin position="139"/>
        <end position="164"/>
    </location>
</feature>
<sequence>MMSAARVVAILITAVVLGVSAYLATATAVAAVDSSSESLPTQMVTPTEAPPPEAAPHTTSPMASPSASPAPVDDENLFGFLPDPRQWAADVFNQVLTNLMKDVAEALRRVIDSVLGSSLNFITQTPPDGSYASPTVQTLWGIVRLIANAALVLVTLWGGFNLIVRQHLGASYHEALELIPRLLLGALLVNTSLSWGRLAIDANNALCQAIGQASFPAWERAGSGTQLLVDVIASLIYLVTSLLLLLQMLMRLALIDVLLVVAPLGLLCWVLPQTQGWARLWSTTFFSAVFAQFLQVLALKLGGSLLTELTPMAADSALLTVFLGVAVLVLTLKIPGLIRHRMGDGLGFVRYVTYRQGARALEGRRGAGRPGGGA</sequence>
<evidence type="ECO:0000313" key="5">
    <source>
        <dbReference type="Proteomes" id="UP000004221"/>
    </source>
</evidence>
<feature type="compositionally biased region" description="Low complexity" evidence="1">
    <location>
        <begin position="55"/>
        <end position="70"/>
    </location>
</feature>
<keyword evidence="5" id="KW-1185">Reference proteome</keyword>
<organism evidence="4 5">
    <name type="scientific">Nitrolancea hollandica Lb</name>
    <dbReference type="NCBI Taxonomy" id="1129897"/>
    <lineage>
        <taxon>Bacteria</taxon>
        <taxon>Pseudomonadati</taxon>
        <taxon>Thermomicrobiota</taxon>
        <taxon>Thermomicrobia</taxon>
        <taxon>Sphaerobacterales</taxon>
        <taxon>Sphaerobacterineae</taxon>
        <taxon>Sphaerobacteraceae</taxon>
        <taxon>Nitrolancea</taxon>
    </lineage>
</organism>